<proteinExistence type="predicted"/>
<name>A0ABQ7GZ39_DUNSA</name>
<evidence type="ECO:0000313" key="2">
    <source>
        <dbReference type="Proteomes" id="UP000815325"/>
    </source>
</evidence>
<protein>
    <submittedName>
        <fullName evidence="1">Uncharacterized protein</fullName>
    </submittedName>
</protein>
<gene>
    <name evidence="1" type="ORF">DUNSADRAFT_18495</name>
</gene>
<evidence type="ECO:0000313" key="1">
    <source>
        <dbReference type="EMBL" id="KAF5839833.1"/>
    </source>
</evidence>
<keyword evidence="2" id="KW-1185">Reference proteome</keyword>
<organism evidence="1 2">
    <name type="scientific">Dunaliella salina</name>
    <name type="common">Green alga</name>
    <name type="synonym">Protococcus salinus</name>
    <dbReference type="NCBI Taxonomy" id="3046"/>
    <lineage>
        <taxon>Eukaryota</taxon>
        <taxon>Viridiplantae</taxon>
        <taxon>Chlorophyta</taxon>
        <taxon>core chlorophytes</taxon>
        <taxon>Chlorophyceae</taxon>
        <taxon>CS clade</taxon>
        <taxon>Chlamydomonadales</taxon>
        <taxon>Dunaliellaceae</taxon>
        <taxon>Dunaliella</taxon>
    </lineage>
</organism>
<accession>A0ABQ7GZ39</accession>
<reference evidence="1" key="1">
    <citation type="submission" date="2017-08" db="EMBL/GenBank/DDBJ databases">
        <authorList>
            <person name="Polle J.E."/>
            <person name="Barry K."/>
            <person name="Cushman J."/>
            <person name="Schmutz J."/>
            <person name="Tran D."/>
            <person name="Hathwaick L.T."/>
            <person name="Yim W.C."/>
            <person name="Jenkins J."/>
            <person name="Mckie-Krisberg Z.M."/>
            <person name="Prochnik S."/>
            <person name="Lindquist E."/>
            <person name="Dockter R.B."/>
            <person name="Adam C."/>
            <person name="Molina H."/>
            <person name="Bunkerborg J."/>
            <person name="Jin E."/>
            <person name="Buchheim M."/>
            <person name="Magnuson J."/>
        </authorList>
    </citation>
    <scope>NUCLEOTIDE SEQUENCE</scope>
    <source>
        <strain evidence="1">CCAP 19/18</strain>
    </source>
</reference>
<dbReference type="EMBL" id="MU069531">
    <property type="protein sequence ID" value="KAF5839833.1"/>
    <property type="molecule type" value="Genomic_DNA"/>
</dbReference>
<dbReference type="Proteomes" id="UP000815325">
    <property type="component" value="Unassembled WGS sequence"/>
</dbReference>
<feature type="non-terminal residue" evidence="1">
    <location>
        <position position="1"/>
    </location>
</feature>
<comment type="caution">
    <text evidence="1">The sequence shown here is derived from an EMBL/GenBank/DDBJ whole genome shotgun (WGS) entry which is preliminary data.</text>
</comment>
<sequence>VCRVRVRLNPSITEGAIKELGSAQKSIRLRSQINGSSDAESGQDVMLGEMDGLEGGQAQLHKQRAGSAAAMSAGAQASALPLLHPETEATPSAAADAAAADVAATAGVEDPAPAADSQLEQLCAMVKLLVEPALPMEHHVAKSLGTIFLLAEHKAQHHTAMPSSKSQTAATIVDVRTVLTPQSSTESLPGRFNRLSLDATMHVRSHQEKKLQQQHEQECLLHGWLTDLGYLVDELAARGFGVRVDLRM</sequence>